<keyword evidence="3" id="KW-0597">Phosphoprotein</keyword>
<evidence type="ECO:0000313" key="10">
    <source>
        <dbReference type="EMBL" id="EKC26271.1"/>
    </source>
</evidence>
<evidence type="ECO:0000256" key="8">
    <source>
        <dbReference type="SAM" id="Coils"/>
    </source>
</evidence>
<keyword evidence="8" id="KW-0175">Coiled coil</keyword>
<comment type="subcellular location">
    <subcellularLocation>
        <location evidence="1">Nucleus</location>
    </subcellularLocation>
</comment>
<feature type="region of interest" description="Disordered" evidence="9">
    <location>
        <begin position="1093"/>
        <end position="1135"/>
    </location>
</feature>
<dbReference type="PRINTS" id="PR01415">
    <property type="entry name" value="ANKYRIN"/>
</dbReference>
<evidence type="ECO:0000256" key="3">
    <source>
        <dbReference type="ARBA" id="ARBA00022553"/>
    </source>
</evidence>
<dbReference type="InParanoid" id="K1QXI1"/>
<evidence type="ECO:0000256" key="9">
    <source>
        <dbReference type="SAM" id="MobiDB-lite"/>
    </source>
</evidence>
<dbReference type="Pfam" id="PF12796">
    <property type="entry name" value="Ank_2"/>
    <property type="match status" value="1"/>
</dbReference>
<keyword evidence="6" id="KW-0539">Nucleus</keyword>
<keyword evidence="4" id="KW-0677">Repeat</keyword>
<keyword evidence="2" id="KW-1017">Isopeptide bond</keyword>
<feature type="compositionally biased region" description="Polar residues" evidence="9">
    <location>
        <begin position="310"/>
        <end position="319"/>
    </location>
</feature>
<dbReference type="SMART" id="SM00248">
    <property type="entry name" value="ANK"/>
    <property type="match status" value="3"/>
</dbReference>
<feature type="compositionally biased region" description="Polar residues" evidence="9">
    <location>
        <begin position="1098"/>
        <end position="1121"/>
    </location>
</feature>
<dbReference type="GO" id="GO:0000122">
    <property type="term" value="P:negative regulation of transcription by RNA polymerase II"/>
    <property type="evidence" value="ECO:0007669"/>
    <property type="project" value="TreeGrafter"/>
</dbReference>
<dbReference type="AlphaFoldDB" id="K1QXI1"/>
<evidence type="ECO:0000256" key="4">
    <source>
        <dbReference type="ARBA" id="ARBA00022737"/>
    </source>
</evidence>
<comment type="similarity">
    <text evidence="7">Belongs to the BCOR family.</text>
</comment>
<protein>
    <submittedName>
        <fullName evidence="10">BCL-6 corepressor</fullName>
    </submittedName>
</protein>
<feature type="compositionally biased region" description="Basic and acidic residues" evidence="9">
    <location>
        <begin position="1"/>
        <end position="30"/>
    </location>
</feature>
<keyword evidence="5" id="KW-0832">Ubl conjugation</keyword>
<dbReference type="HOGENOM" id="CLU_266034_0_0_1"/>
<dbReference type="FunFam" id="1.25.40.20:FF:000032">
    <property type="entry name" value="BCL-6 corepressor isoform X1"/>
    <property type="match status" value="1"/>
</dbReference>
<sequence length="1248" mass="140734">MEERQRQVMEERQRRILEERKRQAMEERHHPQGYSDIPYKNKQLPTGYQEIQDMLHGNSGQPDSSMMKHSLGSPWQNQQVLQSKSLPHDHYRRTSHIRYSNRIKTNPSSDEQYYAMLQTIQKQNAAKKHQMEQERLLTERAVRMQETMPPTQPKIISKTSTMSNPSAYLEKPAQAYSQKLSTSNDVNCTQHMWKGGYSDTAQQHLIAESAQPHLSVENPKASIVKQRGMMPAYNMKQEHMSPVSASGVYKHPFGSDVPAHLEQRPQYHSPSPHIVHSSTPHKGELMASSRPRPVKHTRVSGTPLPKETHSTTMSQQSERSIMKGTSGAYCINGVQDPSTLRDTKKQFSSPENINKHSSECYKSCDGHDVLISSQKTSVLDVYSKQLQIQKQTLAEQEKRKKKEQDDSLNDNRLVTQLFRGLIKQGESPLPSARKFDDGVKVPREVTKTSSPVSQPEAVVERLSSPLSISIPNASTRCKPEEKPESKPRPFSKKQLIMNAVNRDEDLRKIVSNMEKPKTVIFSNPDLKRSQTTSPVGPESPKMPTLSPQQKLQPSLSHQGTEPPTLHIDGSDKQDAIIRTGPSISYYQDKRPRLLSSLPRKPQPVVEDEEEDEIQNEVSIQDNSVFAKRPFLHYKKIPIANVAPMIHENSLEGQKESAPCSSDQSIGQKRKLDETFDKHITSSIKTYLNESNDTPLILSAENKSLLDKIKYEDGEPLVKSRRLSDSDCLIKSTASCDRNYKPLKVERRHKSLIQESSSSRRIKHDVTTFVAARVNVISIVIDTKEFRDDFVPFDSCDLPQSSGTSSQTAQEIKKLVVCKDTGETMLHRAARLGHLDVVVYCLQSGDVDVNTKDNAGYTPLHECCVSGNREIARLLLSRGANVNCASQDGIRPIHDAVENDNVEMVRLLIVYGADPTLATYGGLSPEKIAHSDKMRSLITGYLGDLNGFPEGVVSTRWEFGLYRSGCLPETEVFADIPDDPPIESKEQYIAESGNPLFPVFKIQNGDSDRVESLVLVRDVCEFYRLKPSEVLKNHENLRIREIMKSDIMQNTENSLLFQKLSMLTVTELPAIREEGVKDLMQICLKLSNAVESDGKEMSLKNTQKESQGPTLDNKSNYRQSPSKQKHSPTKSYKHSMKDNFKDKLSEQKYSLKNCEQKVASKNLVWKKSLSEESTSNKPSTSGLSRDKVRPADGGGKPPRGVFDLTSDDDSTDIEFPAWEPSSDLNVVKYRHDNIELVSKSSASKMKRKM</sequence>
<feature type="compositionally biased region" description="Basic residues" evidence="9">
    <location>
        <begin position="1122"/>
        <end position="1133"/>
    </location>
</feature>
<feature type="compositionally biased region" description="Basic and acidic residues" evidence="9">
    <location>
        <begin position="477"/>
        <end position="487"/>
    </location>
</feature>
<proteinExistence type="inferred from homology"/>
<dbReference type="InterPro" id="IPR002110">
    <property type="entry name" value="Ankyrin_rpt"/>
</dbReference>
<dbReference type="SUPFAM" id="SSF48403">
    <property type="entry name" value="Ankyrin repeat"/>
    <property type="match status" value="1"/>
</dbReference>
<feature type="region of interest" description="Disordered" evidence="9">
    <location>
        <begin position="1"/>
        <end position="42"/>
    </location>
</feature>
<evidence type="ECO:0000256" key="6">
    <source>
        <dbReference type="ARBA" id="ARBA00023242"/>
    </source>
</evidence>
<dbReference type="PROSITE" id="PS50297">
    <property type="entry name" value="ANK_REP_REGION"/>
    <property type="match status" value="3"/>
</dbReference>
<dbReference type="PANTHER" id="PTHR24117:SF9">
    <property type="entry name" value="BCL-6 COREPRESSOR PCGF1 BINDING DOMAIN-CONTAINING PROTEIN"/>
    <property type="match status" value="1"/>
</dbReference>
<organism evidence="10">
    <name type="scientific">Magallana gigas</name>
    <name type="common">Pacific oyster</name>
    <name type="synonym">Crassostrea gigas</name>
    <dbReference type="NCBI Taxonomy" id="29159"/>
    <lineage>
        <taxon>Eukaryota</taxon>
        <taxon>Metazoa</taxon>
        <taxon>Spiralia</taxon>
        <taxon>Lophotrochozoa</taxon>
        <taxon>Mollusca</taxon>
        <taxon>Bivalvia</taxon>
        <taxon>Autobranchia</taxon>
        <taxon>Pteriomorphia</taxon>
        <taxon>Ostreida</taxon>
        <taxon>Ostreoidea</taxon>
        <taxon>Ostreidae</taxon>
        <taxon>Magallana</taxon>
    </lineage>
</organism>
<feature type="region of interest" description="Disordered" evidence="9">
    <location>
        <begin position="469"/>
        <end position="493"/>
    </location>
</feature>
<evidence type="ECO:0000256" key="7">
    <source>
        <dbReference type="ARBA" id="ARBA00034703"/>
    </source>
</evidence>
<feature type="region of interest" description="Disordered" evidence="9">
    <location>
        <begin position="265"/>
        <end position="321"/>
    </location>
</feature>
<feature type="region of interest" description="Disordered" evidence="9">
    <location>
        <begin position="1167"/>
        <end position="1215"/>
    </location>
</feature>
<dbReference type="PANTHER" id="PTHR24117">
    <property type="entry name" value="AGAP007537-PB"/>
    <property type="match status" value="1"/>
</dbReference>
<accession>K1QXI1</accession>
<gene>
    <name evidence="10" type="ORF">CGI_10024125</name>
</gene>
<dbReference type="Gene3D" id="1.25.40.20">
    <property type="entry name" value="Ankyrin repeat-containing domain"/>
    <property type="match status" value="1"/>
</dbReference>
<name>K1QXI1_MAGGI</name>
<evidence type="ECO:0000256" key="2">
    <source>
        <dbReference type="ARBA" id="ARBA00022499"/>
    </source>
</evidence>
<feature type="compositionally biased region" description="Polar residues" evidence="9">
    <location>
        <begin position="1170"/>
        <end position="1182"/>
    </location>
</feature>
<evidence type="ECO:0000256" key="1">
    <source>
        <dbReference type="ARBA" id="ARBA00004123"/>
    </source>
</evidence>
<dbReference type="InterPro" id="IPR036770">
    <property type="entry name" value="Ankyrin_rpt-contain_sf"/>
</dbReference>
<dbReference type="GO" id="GO:0005634">
    <property type="term" value="C:nucleus"/>
    <property type="evidence" value="ECO:0007669"/>
    <property type="project" value="UniProtKB-SubCell"/>
</dbReference>
<feature type="compositionally biased region" description="Polar residues" evidence="9">
    <location>
        <begin position="545"/>
        <end position="561"/>
    </location>
</feature>
<dbReference type="EMBL" id="JH823230">
    <property type="protein sequence ID" value="EKC26271.1"/>
    <property type="molecule type" value="Genomic_DNA"/>
</dbReference>
<dbReference type="GO" id="GO:0003714">
    <property type="term" value="F:transcription corepressor activity"/>
    <property type="evidence" value="ECO:0007669"/>
    <property type="project" value="TreeGrafter"/>
</dbReference>
<feature type="region of interest" description="Disordered" evidence="9">
    <location>
        <begin position="520"/>
        <end position="613"/>
    </location>
</feature>
<reference evidence="10" key="1">
    <citation type="journal article" date="2012" name="Nature">
        <title>The oyster genome reveals stress adaptation and complexity of shell formation.</title>
        <authorList>
            <person name="Zhang G."/>
            <person name="Fang X."/>
            <person name="Guo X."/>
            <person name="Li L."/>
            <person name="Luo R."/>
            <person name="Xu F."/>
            <person name="Yang P."/>
            <person name="Zhang L."/>
            <person name="Wang X."/>
            <person name="Qi H."/>
            <person name="Xiong Z."/>
            <person name="Que H."/>
            <person name="Xie Y."/>
            <person name="Holland P.W."/>
            <person name="Paps J."/>
            <person name="Zhu Y."/>
            <person name="Wu F."/>
            <person name="Chen Y."/>
            <person name="Wang J."/>
            <person name="Peng C."/>
            <person name="Meng J."/>
            <person name="Yang L."/>
            <person name="Liu J."/>
            <person name="Wen B."/>
            <person name="Zhang N."/>
            <person name="Huang Z."/>
            <person name="Zhu Q."/>
            <person name="Feng Y."/>
            <person name="Mount A."/>
            <person name="Hedgecock D."/>
            <person name="Xu Z."/>
            <person name="Liu Y."/>
            <person name="Domazet-Loso T."/>
            <person name="Du Y."/>
            <person name="Sun X."/>
            <person name="Zhang S."/>
            <person name="Liu B."/>
            <person name="Cheng P."/>
            <person name="Jiang X."/>
            <person name="Li J."/>
            <person name="Fan D."/>
            <person name="Wang W."/>
            <person name="Fu W."/>
            <person name="Wang T."/>
            <person name="Wang B."/>
            <person name="Zhang J."/>
            <person name="Peng Z."/>
            <person name="Li Y."/>
            <person name="Li N."/>
            <person name="Wang J."/>
            <person name="Chen M."/>
            <person name="He Y."/>
            <person name="Tan F."/>
            <person name="Song X."/>
            <person name="Zheng Q."/>
            <person name="Huang R."/>
            <person name="Yang H."/>
            <person name="Du X."/>
            <person name="Chen L."/>
            <person name="Yang M."/>
            <person name="Gaffney P.M."/>
            <person name="Wang S."/>
            <person name="Luo L."/>
            <person name="She Z."/>
            <person name="Ming Y."/>
            <person name="Huang W."/>
            <person name="Zhang S."/>
            <person name="Huang B."/>
            <person name="Zhang Y."/>
            <person name="Qu T."/>
            <person name="Ni P."/>
            <person name="Miao G."/>
            <person name="Wang J."/>
            <person name="Wang Q."/>
            <person name="Steinberg C.E."/>
            <person name="Wang H."/>
            <person name="Li N."/>
            <person name="Qian L."/>
            <person name="Zhang G."/>
            <person name="Li Y."/>
            <person name="Yang H."/>
            <person name="Liu X."/>
            <person name="Wang J."/>
            <person name="Yin Y."/>
            <person name="Wang J."/>
        </authorList>
    </citation>
    <scope>NUCLEOTIDE SEQUENCE [LARGE SCALE GENOMIC DNA]</scope>
    <source>
        <strain evidence="10">05x7-T-G4-1.051#20</strain>
    </source>
</reference>
<dbReference type="InterPro" id="IPR047144">
    <property type="entry name" value="BCOR-like"/>
</dbReference>
<evidence type="ECO:0000256" key="5">
    <source>
        <dbReference type="ARBA" id="ARBA00022843"/>
    </source>
</evidence>
<dbReference type="PROSITE" id="PS50088">
    <property type="entry name" value="ANK_REPEAT"/>
    <property type="match status" value="3"/>
</dbReference>
<feature type="coiled-coil region" evidence="8">
    <location>
        <begin position="379"/>
        <end position="406"/>
    </location>
</feature>